<evidence type="ECO:0000313" key="4">
    <source>
        <dbReference type="Proteomes" id="UP000240228"/>
    </source>
</evidence>
<evidence type="ECO:0000256" key="1">
    <source>
        <dbReference type="SAM" id="SignalP"/>
    </source>
</evidence>
<reference evidence="3 4" key="2">
    <citation type="submission" date="2018-03" db="EMBL/GenBank/DDBJ databases">
        <title>The comparative genomics of Bifidobacterium callitrichos reflects dietary carbohydrate utilization within the common marmoset gut.</title>
        <authorList>
            <person name="Rani A."/>
        </authorList>
    </citation>
    <scope>NUCLEOTIDE SEQUENCE [LARGE SCALE GENOMIC DNA]</scope>
    <source>
        <strain evidence="3 4">UMA51805</strain>
    </source>
</reference>
<dbReference type="AlphaFoldDB" id="A0A2T3GDI9"/>
<dbReference type="Gene3D" id="3.90.76.10">
    <property type="entry name" value="Dipeptide-binding Protein, Domain 1"/>
    <property type="match status" value="1"/>
</dbReference>
<feature type="signal peptide" evidence="1">
    <location>
        <begin position="1"/>
        <end position="20"/>
    </location>
</feature>
<proteinExistence type="predicted"/>
<dbReference type="PANTHER" id="PTHR30290:SF83">
    <property type="entry name" value="ABC TRANSPORTER SUBSTRATE-BINDING PROTEIN"/>
    <property type="match status" value="1"/>
</dbReference>
<keyword evidence="1" id="KW-0732">Signal</keyword>
<name>A0A2T3GDI9_9BIFI</name>
<sequence length="547" mass="59192">MKKKAFAIAAAVCAVATLVAGCGSSSNSSSTSSAKSGANVLNVYASEPQNPLIPGNTNETGGGKPGDLLFARLVSFDAKGNASNEVAESITPNDDATQYTIKLKDGWKFTDGTPVTAESFTKAWSYTANAKNAQKGTSFFSTIAGYDDLQKTDGLKGDEQLSGLKVVDDKTFTVDMSQPDATFPIKVGYLAFAPLPESFYKDPKAFGEAPVGNGPYKFSKWDHNKEIDLVKNPDYKGNDVPKNDGINFKIYTSDTSAYADIQSGNLDVMETVPASATKTFQKNPKVQAYNKAGSVSQTFTIPSNLEHFQTNTEEGQLRRQAISMAINREQLTEKVLGGVATPAVDFTSPLTPGYSDSLKGSENLKFDAAKAKELWAKADAISKFDGQLTFSYNADGGAKPIYDAIVNQLKNNLGINVATNPMPTFQEFRDAVTNRQIKGAFRTGWQPDYPSPENYLFQLYASATADGKGSNDGDYKNADFDKLMDEAYAAKTTEDANKLYQQSQEILLQQLPAIPLYYSNANGVAATGVKGFEMNWQNLPVYEELSK</sequence>
<feature type="chain" id="PRO_5038785183" evidence="1">
    <location>
        <begin position="21"/>
        <end position="547"/>
    </location>
</feature>
<dbReference type="GO" id="GO:1904680">
    <property type="term" value="F:peptide transmembrane transporter activity"/>
    <property type="evidence" value="ECO:0007669"/>
    <property type="project" value="TreeGrafter"/>
</dbReference>
<organism evidence="3 4">
    <name type="scientific">Bifidobacterium callitrichos</name>
    <dbReference type="NCBI Taxonomy" id="762209"/>
    <lineage>
        <taxon>Bacteria</taxon>
        <taxon>Bacillati</taxon>
        <taxon>Actinomycetota</taxon>
        <taxon>Actinomycetes</taxon>
        <taxon>Bifidobacteriales</taxon>
        <taxon>Bifidobacteriaceae</taxon>
        <taxon>Bifidobacterium</taxon>
    </lineage>
</organism>
<feature type="domain" description="Solute-binding protein family 5" evidence="2">
    <location>
        <begin position="84"/>
        <end position="464"/>
    </location>
</feature>
<evidence type="ECO:0000259" key="2">
    <source>
        <dbReference type="Pfam" id="PF00496"/>
    </source>
</evidence>
<dbReference type="GO" id="GO:0042597">
    <property type="term" value="C:periplasmic space"/>
    <property type="evidence" value="ECO:0007669"/>
    <property type="project" value="UniProtKB-ARBA"/>
</dbReference>
<dbReference type="InterPro" id="IPR030678">
    <property type="entry name" value="Peptide/Ni-bd"/>
</dbReference>
<dbReference type="SUPFAM" id="SSF53850">
    <property type="entry name" value="Periplasmic binding protein-like II"/>
    <property type="match status" value="1"/>
</dbReference>
<dbReference type="GO" id="GO:0043190">
    <property type="term" value="C:ATP-binding cassette (ABC) transporter complex"/>
    <property type="evidence" value="ECO:0007669"/>
    <property type="project" value="InterPro"/>
</dbReference>
<keyword evidence="4" id="KW-1185">Reference proteome</keyword>
<dbReference type="EMBL" id="NWTX01000001">
    <property type="protein sequence ID" value="PST47556.1"/>
    <property type="molecule type" value="Genomic_DNA"/>
</dbReference>
<dbReference type="GO" id="GO:0015833">
    <property type="term" value="P:peptide transport"/>
    <property type="evidence" value="ECO:0007669"/>
    <property type="project" value="TreeGrafter"/>
</dbReference>
<evidence type="ECO:0000313" key="3">
    <source>
        <dbReference type="EMBL" id="PST47556.1"/>
    </source>
</evidence>
<accession>A0A2T3GDI9</accession>
<dbReference type="PANTHER" id="PTHR30290">
    <property type="entry name" value="PERIPLASMIC BINDING COMPONENT OF ABC TRANSPORTER"/>
    <property type="match status" value="1"/>
</dbReference>
<protein>
    <submittedName>
        <fullName evidence="3">ABC transporter substrate-binding protein</fullName>
    </submittedName>
</protein>
<dbReference type="InterPro" id="IPR000914">
    <property type="entry name" value="SBP_5_dom"/>
</dbReference>
<dbReference type="Gene3D" id="3.40.190.10">
    <property type="entry name" value="Periplasmic binding protein-like II"/>
    <property type="match status" value="1"/>
</dbReference>
<dbReference type="Gene3D" id="3.10.105.10">
    <property type="entry name" value="Dipeptide-binding Protein, Domain 3"/>
    <property type="match status" value="1"/>
</dbReference>
<gene>
    <name evidence="3" type="ORF">CPA40_00245</name>
</gene>
<reference evidence="4" key="1">
    <citation type="submission" date="2017-09" db="EMBL/GenBank/DDBJ databases">
        <authorList>
            <person name="Sela D.A."/>
            <person name="Albert K."/>
        </authorList>
    </citation>
    <scope>NUCLEOTIDE SEQUENCE [LARGE SCALE GENOMIC DNA]</scope>
    <source>
        <strain evidence="4">UMA51805</strain>
    </source>
</reference>
<dbReference type="CDD" id="cd00995">
    <property type="entry name" value="PBP2_NikA_DppA_OppA_like"/>
    <property type="match status" value="1"/>
</dbReference>
<dbReference type="InterPro" id="IPR039424">
    <property type="entry name" value="SBP_5"/>
</dbReference>
<dbReference type="RefSeq" id="WP_107043439.1">
    <property type="nucleotide sequence ID" value="NZ_NWTX01000001.1"/>
</dbReference>
<dbReference type="Pfam" id="PF00496">
    <property type="entry name" value="SBP_bac_5"/>
    <property type="match status" value="1"/>
</dbReference>
<comment type="caution">
    <text evidence="3">The sequence shown here is derived from an EMBL/GenBank/DDBJ whole genome shotgun (WGS) entry which is preliminary data.</text>
</comment>
<dbReference type="PROSITE" id="PS51257">
    <property type="entry name" value="PROKAR_LIPOPROTEIN"/>
    <property type="match status" value="1"/>
</dbReference>
<dbReference type="PIRSF" id="PIRSF002741">
    <property type="entry name" value="MppA"/>
    <property type="match status" value="1"/>
</dbReference>
<dbReference type="Proteomes" id="UP000240228">
    <property type="component" value="Unassembled WGS sequence"/>
</dbReference>